<dbReference type="PIRSF" id="PIRSF016661">
    <property type="entry name" value="BioY"/>
    <property type="match status" value="1"/>
</dbReference>
<evidence type="ECO:0000256" key="9">
    <source>
        <dbReference type="SAM" id="MobiDB-lite"/>
    </source>
</evidence>
<evidence type="ECO:0000256" key="6">
    <source>
        <dbReference type="ARBA" id="ARBA00022989"/>
    </source>
</evidence>
<feature type="transmembrane region" description="Helical" evidence="10">
    <location>
        <begin position="139"/>
        <end position="160"/>
    </location>
</feature>
<accession>A0AAJ6DC58</accession>
<organism evidence="11 12">
    <name type="scientific">Auritidibacter ignavus</name>
    <dbReference type="NCBI Taxonomy" id="678932"/>
    <lineage>
        <taxon>Bacteria</taxon>
        <taxon>Bacillati</taxon>
        <taxon>Actinomycetota</taxon>
        <taxon>Actinomycetes</taxon>
        <taxon>Micrococcales</taxon>
        <taxon>Micrococcaceae</taxon>
        <taxon>Auritidibacter</taxon>
    </lineage>
</organism>
<evidence type="ECO:0000313" key="11">
    <source>
        <dbReference type="EMBL" id="WGH92806.1"/>
    </source>
</evidence>
<dbReference type="AlphaFoldDB" id="A0AAJ6DC58"/>
<dbReference type="GO" id="GO:0015225">
    <property type="term" value="F:biotin transmembrane transporter activity"/>
    <property type="evidence" value="ECO:0007669"/>
    <property type="project" value="UniProtKB-UniRule"/>
</dbReference>
<comment type="subcellular location">
    <subcellularLocation>
        <location evidence="1 8">Cell membrane</location>
        <topology evidence="1 8">Multi-pass membrane protein</topology>
    </subcellularLocation>
</comment>
<feature type="compositionally biased region" description="Basic and acidic residues" evidence="9">
    <location>
        <begin position="8"/>
        <end position="19"/>
    </location>
</feature>
<proteinExistence type="inferred from homology"/>
<keyword evidence="4 8" id="KW-1003">Cell membrane</keyword>
<evidence type="ECO:0000256" key="7">
    <source>
        <dbReference type="ARBA" id="ARBA00023136"/>
    </source>
</evidence>
<dbReference type="InterPro" id="IPR003784">
    <property type="entry name" value="BioY"/>
</dbReference>
<feature type="transmembrane region" description="Helical" evidence="10">
    <location>
        <begin position="75"/>
        <end position="96"/>
    </location>
</feature>
<keyword evidence="3 8" id="KW-0813">Transport</keyword>
<dbReference type="EMBL" id="CP122566">
    <property type="protein sequence ID" value="WGH92806.1"/>
    <property type="molecule type" value="Genomic_DNA"/>
</dbReference>
<feature type="transmembrane region" description="Helical" evidence="10">
    <location>
        <begin position="30"/>
        <end position="54"/>
    </location>
</feature>
<evidence type="ECO:0000256" key="2">
    <source>
        <dbReference type="ARBA" id="ARBA00010692"/>
    </source>
</evidence>
<dbReference type="PANTHER" id="PTHR34295:SF4">
    <property type="entry name" value="BIOTIN TRANSPORTER BIOY-RELATED"/>
    <property type="match status" value="1"/>
</dbReference>
<keyword evidence="6 10" id="KW-1133">Transmembrane helix</keyword>
<keyword evidence="7 8" id="KW-0472">Membrane</keyword>
<evidence type="ECO:0000256" key="10">
    <source>
        <dbReference type="SAM" id="Phobius"/>
    </source>
</evidence>
<evidence type="ECO:0000256" key="8">
    <source>
        <dbReference type="PIRNR" id="PIRNR016661"/>
    </source>
</evidence>
<protein>
    <recommendedName>
        <fullName evidence="8">Biotin transporter</fullName>
    </recommendedName>
</protein>
<evidence type="ECO:0000313" key="12">
    <source>
        <dbReference type="Proteomes" id="UP001224674"/>
    </source>
</evidence>
<feature type="transmembrane region" description="Helical" evidence="10">
    <location>
        <begin position="180"/>
        <end position="201"/>
    </location>
</feature>
<evidence type="ECO:0000256" key="3">
    <source>
        <dbReference type="ARBA" id="ARBA00022448"/>
    </source>
</evidence>
<name>A0AAJ6DC58_9MICC</name>
<dbReference type="Pfam" id="PF02632">
    <property type="entry name" value="BioY"/>
    <property type="match status" value="1"/>
</dbReference>
<reference evidence="11 12" key="1">
    <citation type="submission" date="2023-03" db="EMBL/GenBank/DDBJ databases">
        <title>Complete genome sequences of several Auritidibacter ignavus strains isolated from ear infections.</title>
        <authorList>
            <person name="Baehr T."/>
            <person name="Baumhoegger A.M."/>
        </authorList>
    </citation>
    <scope>NUCLEOTIDE SEQUENCE [LARGE SCALE GENOMIC DNA]</scope>
    <source>
        <strain evidence="11 12">BABAE-6</strain>
    </source>
</reference>
<sequence length="210" mass="21676">MAETTTPDDARTPQHEARTSRFRGGVSARALAQIAVFAALIGAFGLVGSINIAGGVPITLQTLGVMLTGSVLGPWRGLGAVALLELAVTLGLPLLAGGRGGIGVFATPTVGYLIGWLAGVVVIGLIVHGASSWRTGLHITWWKVALGSIVGGILVIYAFGIPGQALMTGLSMLETAYTSLVFLPGDLTKVVLTVLITMGLWRAYPKAFRA</sequence>
<dbReference type="Proteomes" id="UP001224674">
    <property type="component" value="Chromosome"/>
</dbReference>
<feature type="transmembrane region" description="Helical" evidence="10">
    <location>
        <begin position="102"/>
        <end position="127"/>
    </location>
</feature>
<evidence type="ECO:0000256" key="1">
    <source>
        <dbReference type="ARBA" id="ARBA00004651"/>
    </source>
</evidence>
<comment type="similarity">
    <text evidence="2 8">Belongs to the BioY family.</text>
</comment>
<dbReference type="PANTHER" id="PTHR34295">
    <property type="entry name" value="BIOTIN TRANSPORTER BIOY"/>
    <property type="match status" value="1"/>
</dbReference>
<gene>
    <name evidence="11" type="ORF">QDX21_10970</name>
</gene>
<keyword evidence="12" id="KW-1185">Reference proteome</keyword>
<evidence type="ECO:0000256" key="4">
    <source>
        <dbReference type="ARBA" id="ARBA00022475"/>
    </source>
</evidence>
<feature type="region of interest" description="Disordered" evidence="9">
    <location>
        <begin position="1"/>
        <end position="21"/>
    </location>
</feature>
<dbReference type="Gene3D" id="1.10.1760.20">
    <property type="match status" value="1"/>
</dbReference>
<dbReference type="GO" id="GO:0005886">
    <property type="term" value="C:plasma membrane"/>
    <property type="evidence" value="ECO:0007669"/>
    <property type="project" value="UniProtKB-SubCell"/>
</dbReference>
<dbReference type="RefSeq" id="WP_279674729.1">
    <property type="nucleotide sequence ID" value="NZ_CP122566.1"/>
</dbReference>
<evidence type="ECO:0000256" key="5">
    <source>
        <dbReference type="ARBA" id="ARBA00022692"/>
    </source>
</evidence>
<keyword evidence="5 10" id="KW-0812">Transmembrane</keyword>